<dbReference type="InterPro" id="IPR002925">
    <property type="entry name" value="Dienelactn_hydro"/>
</dbReference>
<dbReference type="PANTHER" id="PTHR17630:SF44">
    <property type="entry name" value="PROTEIN AIM2"/>
    <property type="match status" value="1"/>
</dbReference>
<feature type="domain" description="Dienelactone hydrolase" evidence="1">
    <location>
        <begin position="28"/>
        <end position="255"/>
    </location>
</feature>
<gene>
    <name evidence="2" type="ORF">BD626DRAFT_491068</name>
</gene>
<dbReference type="Gene3D" id="3.40.50.1820">
    <property type="entry name" value="alpha/beta hydrolase"/>
    <property type="match status" value="1"/>
</dbReference>
<dbReference type="Proteomes" id="UP000320762">
    <property type="component" value="Unassembled WGS sequence"/>
</dbReference>
<dbReference type="SUPFAM" id="SSF53474">
    <property type="entry name" value="alpha/beta-Hydrolases"/>
    <property type="match status" value="1"/>
</dbReference>
<dbReference type="AlphaFoldDB" id="A0A550CHC8"/>
<reference evidence="2 3" key="1">
    <citation type="journal article" date="2019" name="New Phytol.">
        <title>Comparative genomics reveals unique wood-decay strategies and fruiting body development in the Schizophyllaceae.</title>
        <authorList>
            <person name="Almasi E."/>
            <person name="Sahu N."/>
            <person name="Krizsan K."/>
            <person name="Balint B."/>
            <person name="Kovacs G.M."/>
            <person name="Kiss B."/>
            <person name="Cseklye J."/>
            <person name="Drula E."/>
            <person name="Henrissat B."/>
            <person name="Nagy I."/>
            <person name="Chovatia M."/>
            <person name="Adam C."/>
            <person name="LaButti K."/>
            <person name="Lipzen A."/>
            <person name="Riley R."/>
            <person name="Grigoriev I.V."/>
            <person name="Nagy L.G."/>
        </authorList>
    </citation>
    <scope>NUCLEOTIDE SEQUENCE [LARGE SCALE GENOMIC DNA]</scope>
    <source>
        <strain evidence="2 3">NL-1724</strain>
    </source>
</reference>
<evidence type="ECO:0000259" key="1">
    <source>
        <dbReference type="Pfam" id="PF01738"/>
    </source>
</evidence>
<evidence type="ECO:0000313" key="2">
    <source>
        <dbReference type="EMBL" id="TRM64199.1"/>
    </source>
</evidence>
<dbReference type="Pfam" id="PF01738">
    <property type="entry name" value="DLH"/>
    <property type="match status" value="1"/>
</dbReference>
<dbReference type="EMBL" id="VDMD01000007">
    <property type="protein sequence ID" value="TRM64199.1"/>
    <property type="molecule type" value="Genomic_DNA"/>
</dbReference>
<accession>A0A550CHC8</accession>
<dbReference type="GO" id="GO:0016787">
    <property type="term" value="F:hydrolase activity"/>
    <property type="evidence" value="ECO:0007669"/>
    <property type="project" value="UniProtKB-KW"/>
</dbReference>
<proteinExistence type="predicted"/>
<dbReference type="OrthoDB" id="17560at2759"/>
<dbReference type="InterPro" id="IPR029058">
    <property type="entry name" value="AB_hydrolase_fold"/>
</dbReference>
<evidence type="ECO:0000313" key="3">
    <source>
        <dbReference type="Proteomes" id="UP000320762"/>
    </source>
</evidence>
<dbReference type="PANTHER" id="PTHR17630">
    <property type="entry name" value="DIENELACTONE HYDROLASE"/>
    <property type="match status" value="1"/>
</dbReference>
<comment type="caution">
    <text evidence="2">The sequence shown here is derived from an EMBL/GenBank/DDBJ whole genome shotgun (WGS) entry which is preliminary data.</text>
</comment>
<dbReference type="STRING" id="97359.A0A550CHC8"/>
<organism evidence="2 3">
    <name type="scientific">Schizophyllum amplum</name>
    <dbReference type="NCBI Taxonomy" id="97359"/>
    <lineage>
        <taxon>Eukaryota</taxon>
        <taxon>Fungi</taxon>
        <taxon>Dikarya</taxon>
        <taxon>Basidiomycota</taxon>
        <taxon>Agaricomycotina</taxon>
        <taxon>Agaricomycetes</taxon>
        <taxon>Agaricomycetidae</taxon>
        <taxon>Agaricales</taxon>
        <taxon>Schizophyllaceae</taxon>
        <taxon>Schizophyllum</taxon>
    </lineage>
</organism>
<protein>
    <submittedName>
        <fullName evidence="2">Dienelactone hydrolase</fullName>
    </submittedName>
</protein>
<keyword evidence="3" id="KW-1185">Reference proteome</keyword>
<keyword evidence="2" id="KW-0378">Hydrolase</keyword>
<name>A0A550CHC8_9AGAR</name>
<sequence>MSLCDDCFRGVRWTGTPSGTIEKINEVECYVATPEGAYAPDKVLLFLPDVFGMQALNNQLLADDFAANGFKTVIPDFLNGDPAPADALDPGSTWNSTAWRPKHGAEQTRPTLDRVVEGLRRQGVTAFGATGYCFGARYVFDLAFDGVLRAAAVAHPSLLKIPDDAEQFARTSVPLLVESCEVDRSFSAEAAAAMDVIMEGVTTVVEGKQEPLSYKRTHWAGCKHGFAVRGDPEDPNARAAKEGAFKDTVEWMKQWLRA</sequence>